<evidence type="ECO:0000256" key="2">
    <source>
        <dbReference type="ARBA" id="ARBA00008676"/>
    </source>
</evidence>
<dbReference type="GO" id="GO:0003864">
    <property type="term" value="F:3-methyl-2-oxobutanoate hydroxymethyltransferase activity"/>
    <property type="evidence" value="ECO:0007669"/>
    <property type="project" value="UniProtKB-EC"/>
</dbReference>
<comment type="function">
    <text evidence="6">Catalyzes the reversible reaction in which hydroxymethyl group from 5,10-methylenetetrahydrofolate is transferred onto alpha-ketoisovalerate to form ketopantoate.</text>
</comment>
<evidence type="ECO:0000256" key="4">
    <source>
        <dbReference type="ARBA" id="ARBA00022679"/>
    </source>
</evidence>
<evidence type="ECO:0000256" key="6">
    <source>
        <dbReference type="RuleBase" id="RU362100"/>
    </source>
</evidence>
<dbReference type="EC" id="2.1.2.11" evidence="3 6"/>
<keyword evidence="8" id="KW-1185">Reference proteome</keyword>
<dbReference type="NCBIfam" id="TIGR00222">
    <property type="entry name" value="panB"/>
    <property type="match status" value="1"/>
</dbReference>
<dbReference type="CDD" id="cd06557">
    <property type="entry name" value="KPHMT-like"/>
    <property type="match status" value="1"/>
</dbReference>
<comment type="similarity">
    <text evidence="2 6">Belongs to the PanB family.</text>
</comment>
<dbReference type="Gene3D" id="3.20.20.60">
    <property type="entry name" value="Phosphoenolpyruvate-binding domains"/>
    <property type="match status" value="1"/>
</dbReference>
<dbReference type="Proteomes" id="UP001153365">
    <property type="component" value="Unassembled WGS sequence"/>
</dbReference>
<dbReference type="EMBL" id="CALTRL010001066">
    <property type="protein sequence ID" value="CAH7670799.1"/>
    <property type="molecule type" value="Genomic_DNA"/>
</dbReference>
<gene>
    <name evidence="7" type="ORF">PPACK8108_LOCUS5535</name>
</gene>
<evidence type="ECO:0000313" key="8">
    <source>
        <dbReference type="Proteomes" id="UP001153365"/>
    </source>
</evidence>
<name>A0AAV0AR44_PHAPC</name>
<evidence type="ECO:0000256" key="3">
    <source>
        <dbReference type="ARBA" id="ARBA00012618"/>
    </source>
</evidence>
<dbReference type="InterPro" id="IPR003700">
    <property type="entry name" value="Pantoate_hydroxy_MeTrfase"/>
</dbReference>
<proteinExistence type="inferred from homology"/>
<dbReference type="GO" id="GO:0015940">
    <property type="term" value="P:pantothenate biosynthetic process"/>
    <property type="evidence" value="ECO:0007669"/>
    <property type="project" value="UniProtKB-KW"/>
</dbReference>
<sequence>MRFKLSSREIFGLSNVRASSNSFNCNRALRAKRYSSLPFTPLNDDHQASSNRLVNVCSTDSLPKSQVLTLSTIRKLYEDKVPITMLTAHDFSTARMVGMSASSSISNNQAESSLTDRHLAGIDICLVGDSLAMVSLGYSSTTELGFDEFSSHVQAVRRGLDSLKHEKFHRIPILVADLPFGSYEASLEQGVRSAIELSKRARVDGFKIEGGPEIVPLIRRLTSFGMSVFGHIGLTPQRASSLGGFKVQGHDSSSKARQIISDALLLQDSGCVALVLEAIPTEVVHQITTRLSIPTIGIGAGPSTDGQVLVLNDLIGALDSETPKFVPKFEVPRNSNKMSLSSAKASWKLGMDIVNEYVYQVRTRQFPVMGQHTYKMKPQVLKELDEKGWI</sequence>
<protein>
    <recommendedName>
        <fullName evidence="3 6">3-methyl-2-oxobutanoate hydroxymethyltransferase</fullName>
        <ecNumber evidence="3 6">2.1.2.11</ecNumber>
    </recommendedName>
</protein>
<dbReference type="Pfam" id="PF02548">
    <property type="entry name" value="Pantoate_transf"/>
    <property type="match status" value="1"/>
</dbReference>
<dbReference type="PANTHER" id="PTHR20881:SF0">
    <property type="entry name" value="3-METHYL-2-OXOBUTANOATE HYDROXYMETHYLTRANSFERASE"/>
    <property type="match status" value="1"/>
</dbReference>
<dbReference type="HAMAP" id="MF_00156">
    <property type="entry name" value="PanB"/>
    <property type="match status" value="1"/>
</dbReference>
<evidence type="ECO:0000256" key="5">
    <source>
        <dbReference type="ARBA" id="ARBA00049172"/>
    </source>
</evidence>
<comment type="catalytic activity">
    <reaction evidence="5 6">
        <text>(6R)-5,10-methylene-5,6,7,8-tetrahydrofolate + 3-methyl-2-oxobutanoate + H2O = 2-dehydropantoate + (6S)-5,6,7,8-tetrahydrofolate</text>
        <dbReference type="Rhea" id="RHEA:11824"/>
        <dbReference type="ChEBI" id="CHEBI:11561"/>
        <dbReference type="ChEBI" id="CHEBI:11851"/>
        <dbReference type="ChEBI" id="CHEBI:15377"/>
        <dbReference type="ChEBI" id="CHEBI:15636"/>
        <dbReference type="ChEBI" id="CHEBI:57453"/>
        <dbReference type="EC" id="2.1.2.11"/>
    </reaction>
</comment>
<dbReference type="GO" id="GO:0000287">
    <property type="term" value="F:magnesium ion binding"/>
    <property type="evidence" value="ECO:0007669"/>
    <property type="project" value="TreeGrafter"/>
</dbReference>
<dbReference type="GO" id="GO:0005739">
    <property type="term" value="C:mitochondrion"/>
    <property type="evidence" value="ECO:0007669"/>
    <property type="project" value="TreeGrafter"/>
</dbReference>
<organism evidence="7 8">
    <name type="scientific">Phakopsora pachyrhizi</name>
    <name type="common">Asian soybean rust disease fungus</name>
    <dbReference type="NCBI Taxonomy" id="170000"/>
    <lineage>
        <taxon>Eukaryota</taxon>
        <taxon>Fungi</taxon>
        <taxon>Dikarya</taxon>
        <taxon>Basidiomycota</taxon>
        <taxon>Pucciniomycotina</taxon>
        <taxon>Pucciniomycetes</taxon>
        <taxon>Pucciniales</taxon>
        <taxon>Phakopsoraceae</taxon>
        <taxon>Phakopsora</taxon>
    </lineage>
</organism>
<comment type="caution">
    <text evidence="7">The sequence shown here is derived from an EMBL/GenBank/DDBJ whole genome shotgun (WGS) entry which is preliminary data.</text>
</comment>
<dbReference type="PANTHER" id="PTHR20881">
    <property type="entry name" value="3-METHYL-2-OXOBUTANOATE HYDROXYMETHYLTRANSFERASE"/>
    <property type="match status" value="1"/>
</dbReference>
<evidence type="ECO:0000256" key="1">
    <source>
        <dbReference type="ARBA" id="ARBA00005033"/>
    </source>
</evidence>
<dbReference type="InterPro" id="IPR015813">
    <property type="entry name" value="Pyrv/PenolPyrv_kinase-like_dom"/>
</dbReference>
<accession>A0AAV0AR44</accession>
<keyword evidence="6" id="KW-0566">Pantothenate biosynthesis</keyword>
<evidence type="ECO:0000313" key="7">
    <source>
        <dbReference type="EMBL" id="CAH7670799.1"/>
    </source>
</evidence>
<comment type="pathway">
    <text evidence="1 6">Cofactor biosynthesis; (R)-pantothenate biosynthesis; (R)-pantoate from 3-methyl-2-oxobutanoate: step 1/2.</text>
</comment>
<dbReference type="AlphaFoldDB" id="A0AAV0AR44"/>
<keyword evidence="4 6" id="KW-0808">Transferase</keyword>
<dbReference type="InterPro" id="IPR040442">
    <property type="entry name" value="Pyrv_kinase-like_dom_sf"/>
</dbReference>
<reference evidence="7" key="1">
    <citation type="submission" date="2022-06" db="EMBL/GenBank/DDBJ databases">
        <authorList>
            <consortium name="SYNGENTA / RWTH Aachen University"/>
        </authorList>
    </citation>
    <scope>NUCLEOTIDE SEQUENCE</scope>
</reference>
<dbReference type="SUPFAM" id="SSF51621">
    <property type="entry name" value="Phosphoenolpyruvate/pyruvate domain"/>
    <property type="match status" value="1"/>
</dbReference>